<feature type="chain" id="PRO_5007580838" evidence="1">
    <location>
        <begin position="22"/>
        <end position="151"/>
    </location>
</feature>
<feature type="signal peptide" evidence="1">
    <location>
        <begin position="1"/>
        <end position="21"/>
    </location>
</feature>
<protein>
    <submittedName>
        <fullName evidence="2">Uncharacterized protein</fullName>
    </submittedName>
</protein>
<reference evidence="2 3" key="1">
    <citation type="journal article" date="2016" name="Sci. Rep.">
        <title>Insights into Adaptations to a Near-Obligate Nematode Endoparasitic Lifestyle from the Finished Genome of Drechmeria coniospora.</title>
        <authorList>
            <person name="Zhang L."/>
            <person name="Zhou Z."/>
            <person name="Guo Q."/>
            <person name="Fokkens L."/>
            <person name="Miskei M."/>
            <person name="Pocsi I."/>
            <person name="Zhang W."/>
            <person name="Chen M."/>
            <person name="Wang L."/>
            <person name="Sun Y."/>
            <person name="Donzelli B.G."/>
            <person name="Gibson D.M."/>
            <person name="Nelson D.R."/>
            <person name="Luo J.G."/>
            <person name="Rep M."/>
            <person name="Liu H."/>
            <person name="Yang S."/>
            <person name="Wang J."/>
            <person name="Krasnoff S.B."/>
            <person name="Xu Y."/>
            <person name="Molnar I."/>
            <person name="Lin M."/>
        </authorList>
    </citation>
    <scope>NUCLEOTIDE SEQUENCE [LARGE SCALE GENOMIC DNA]</scope>
    <source>
        <strain evidence="2 3">ARSEF 6962</strain>
    </source>
</reference>
<sequence>MYFIRSITLLSIVALTSVVQGRSLNITNGDDSWCPGVYVANDTDAYCCVSGKLQLSVCAGWPLCTGSTTIDPKTSTLSCATTVPVTASDYKEAISRASASYYNTKHSNSPAIATKTQAAATTSTATGGAGRLAATLLPACGGLLAIAAMGN</sequence>
<dbReference type="STRING" id="98403.A0A151GP16"/>
<dbReference type="Proteomes" id="UP000076580">
    <property type="component" value="Chromosome 02"/>
</dbReference>
<comment type="caution">
    <text evidence="2">The sequence shown here is derived from an EMBL/GenBank/DDBJ whole genome shotgun (WGS) entry which is preliminary data.</text>
</comment>
<evidence type="ECO:0000256" key="1">
    <source>
        <dbReference type="SAM" id="SignalP"/>
    </source>
</evidence>
<name>A0A151GP16_DRECN</name>
<organism evidence="2 3">
    <name type="scientific">Drechmeria coniospora</name>
    <name type="common">Nematophagous fungus</name>
    <name type="synonym">Meria coniospora</name>
    <dbReference type="NCBI Taxonomy" id="98403"/>
    <lineage>
        <taxon>Eukaryota</taxon>
        <taxon>Fungi</taxon>
        <taxon>Dikarya</taxon>
        <taxon>Ascomycota</taxon>
        <taxon>Pezizomycotina</taxon>
        <taxon>Sordariomycetes</taxon>
        <taxon>Hypocreomycetidae</taxon>
        <taxon>Hypocreales</taxon>
        <taxon>Ophiocordycipitaceae</taxon>
        <taxon>Drechmeria</taxon>
    </lineage>
</organism>
<dbReference type="OrthoDB" id="5089079at2759"/>
<accession>A0A151GP16</accession>
<dbReference type="InParanoid" id="A0A151GP16"/>
<dbReference type="GeneID" id="63718462"/>
<evidence type="ECO:0000313" key="2">
    <source>
        <dbReference type="EMBL" id="KYK58801.1"/>
    </source>
</evidence>
<evidence type="ECO:0000313" key="3">
    <source>
        <dbReference type="Proteomes" id="UP000076580"/>
    </source>
</evidence>
<dbReference type="AlphaFoldDB" id="A0A151GP16"/>
<proteinExistence type="predicted"/>
<gene>
    <name evidence="2" type="ORF">DCS_05819</name>
</gene>
<dbReference type="RefSeq" id="XP_040658153.1">
    <property type="nucleotide sequence ID" value="XM_040803120.1"/>
</dbReference>
<keyword evidence="3" id="KW-1185">Reference proteome</keyword>
<keyword evidence="1" id="KW-0732">Signal</keyword>
<dbReference type="EMBL" id="LAYC01000002">
    <property type="protein sequence ID" value="KYK58801.1"/>
    <property type="molecule type" value="Genomic_DNA"/>
</dbReference>